<evidence type="ECO:0000313" key="3">
    <source>
        <dbReference type="EMBL" id="QQC93801.1"/>
    </source>
</evidence>
<dbReference type="Proteomes" id="UP000187191">
    <property type="component" value="Chromosome"/>
</dbReference>
<evidence type="ECO:0000313" key="4">
    <source>
        <dbReference type="Proteomes" id="UP000187191"/>
    </source>
</evidence>
<dbReference type="AlphaFoldDB" id="A0A1P8TTM8"/>
<keyword evidence="4" id="KW-1185">Reference proteome</keyword>
<keyword evidence="1" id="KW-0732">Signal</keyword>
<dbReference type="OrthoDB" id="3830534at2"/>
<dbReference type="RefSeq" id="WP_076689216.1">
    <property type="nucleotide sequence ID" value="NZ_CP015588.1"/>
</dbReference>
<evidence type="ECO:0000313" key="5">
    <source>
        <dbReference type="Proteomes" id="UP000596130"/>
    </source>
</evidence>
<name>A0A1P8TTM8_9ACTN</name>
<gene>
    <name evidence="2" type="ORF">A7J05_20920</name>
    <name evidence="3" type="ORF">I8755_16080</name>
</gene>
<reference evidence="3 5" key="2">
    <citation type="submission" date="2020-12" db="EMBL/GenBank/DDBJ databases">
        <title>Identification and biosynthesis of polyene macrolides produced by Streptomyces alfalfae Men-myco-93-63.</title>
        <authorList>
            <person name="Liu D."/>
            <person name="Li Y."/>
            <person name="Liu L."/>
            <person name="Han X."/>
            <person name="Shen F."/>
        </authorList>
    </citation>
    <scope>NUCLEOTIDE SEQUENCE [LARGE SCALE GENOMIC DNA]</scope>
    <source>
        <strain evidence="3 5">Men-myco-93-63</strain>
    </source>
</reference>
<sequence>MRTLRAAAAVETASLALLLLNLATVHAPAASAALGPLHGTAYLVTIAATWTLRDVAPNARWLSLVPGVGGLLVLRRVRPGPRRSAAPAPAPGHGDRP</sequence>
<evidence type="ECO:0000313" key="2">
    <source>
        <dbReference type="EMBL" id="APY91003.1"/>
    </source>
</evidence>
<organism evidence="3 5">
    <name type="scientific">Streptomyces alfalfae</name>
    <dbReference type="NCBI Taxonomy" id="1642299"/>
    <lineage>
        <taxon>Bacteria</taxon>
        <taxon>Bacillati</taxon>
        <taxon>Actinomycetota</taxon>
        <taxon>Actinomycetes</taxon>
        <taxon>Kitasatosporales</taxon>
        <taxon>Streptomycetaceae</taxon>
        <taxon>Streptomyces</taxon>
    </lineage>
</organism>
<reference evidence="2 4" key="1">
    <citation type="submission" date="2016-05" db="EMBL/GenBank/DDBJ databases">
        <authorList>
            <person name="Gu J."/>
        </authorList>
    </citation>
    <scope>NUCLEOTIDE SEQUENCE [LARGE SCALE GENOMIC DNA]</scope>
    <source>
        <strain evidence="2 4">ACCC40021</strain>
    </source>
</reference>
<proteinExistence type="predicted"/>
<feature type="signal peptide" evidence="1">
    <location>
        <begin position="1"/>
        <end position="29"/>
    </location>
</feature>
<feature type="chain" id="PRO_5043148628" description="DUF3817 domain-containing protein" evidence="1">
    <location>
        <begin position="30"/>
        <end position="97"/>
    </location>
</feature>
<dbReference type="EMBL" id="CP015588">
    <property type="protein sequence ID" value="APY91003.1"/>
    <property type="molecule type" value="Genomic_DNA"/>
</dbReference>
<evidence type="ECO:0008006" key="6">
    <source>
        <dbReference type="Google" id="ProtNLM"/>
    </source>
</evidence>
<dbReference type="KEGG" id="ssia:A7J05_20920"/>
<evidence type="ECO:0000256" key="1">
    <source>
        <dbReference type="SAM" id="SignalP"/>
    </source>
</evidence>
<dbReference type="EMBL" id="CP065959">
    <property type="protein sequence ID" value="QQC93801.1"/>
    <property type="molecule type" value="Genomic_DNA"/>
</dbReference>
<protein>
    <recommendedName>
        <fullName evidence="6">DUF3817 domain-containing protein</fullName>
    </recommendedName>
</protein>
<dbReference type="Proteomes" id="UP000596130">
    <property type="component" value="Chromosome"/>
</dbReference>
<accession>A0A1P8TTM8</accession>